<dbReference type="GO" id="GO:0016651">
    <property type="term" value="F:oxidoreductase activity, acting on NAD(P)H"/>
    <property type="evidence" value="ECO:0007669"/>
    <property type="project" value="UniProtKB-ARBA"/>
</dbReference>
<dbReference type="EMBL" id="CP076607">
    <property type="protein sequence ID" value="QWU13761.1"/>
    <property type="molecule type" value="Genomic_DNA"/>
</dbReference>
<accession>A0A1H8W2A5</accession>
<evidence type="ECO:0000313" key="5">
    <source>
        <dbReference type="Proteomes" id="UP000198809"/>
    </source>
</evidence>
<evidence type="ECO:0000256" key="1">
    <source>
        <dbReference type="SAM" id="SignalP"/>
    </source>
</evidence>
<feature type="chain" id="PRO_5038463787" evidence="1">
    <location>
        <begin position="22"/>
        <end position="252"/>
    </location>
</feature>
<reference evidence="4 5" key="1">
    <citation type="submission" date="2016-10" db="EMBL/GenBank/DDBJ databases">
        <authorList>
            <person name="de Groot N.N."/>
        </authorList>
    </citation>
    <scope>NUCLEOTIDE SEQUENCE [LARGE SCALE GENOMIC DNA]</scope>
    <source>
        <strain evidence="4 5">CGMCC 1.10238</strain>
    </source>
</reference>
<gene>
    <name evidence="3" type="ORF">KP014_17480</name>
    <name evidence="4" type="ORF">SAMN04487895_13114</name>
</gene>
<dbReference type="InterPro" id="IPR029039">
    <property type="entry name" value="Flavoprotein-like_sf"/>
</dbReference>
<dbReference type="EMBL" id="FODH01000031">
    <property type="protein sequence ID" value="SEP21761.1"/>
    <property type="molecule type" value="Genomic_DNA"/>
</dbReference>
<dbReference type="PROSITE" id="PS51257">
    <property type="entry name" value="PROKAR_LIPOPROTEIN"/>
    <property type="match status" value="1"/>
</dbReference>
<name>A0A1H8W2A5_9BACL</name>
<keyword evidence="6" id="KW-1185">Reference proteome</keyword>
<dbReference type="Pfam" id="PF12682">
    <property type="entry name" value="Flavodoxin_4"/>
    <property type="match status" value="1"/>
</dbReference>
<dbReference type="SUPFAM" id="SSF52218">
    <property type="entry name" value="Flavoproteins"/>
    <property type="match status" value="1"/>
</dbReference>
<dbReference type="GO" id="GO:0010181">
    <property type="term" value="F:FMN binding"/>
    <property type="evidence" value="ECO:0007669"/>
    <property type="project" value="InterPro"/>
</dbReference>
<dbReference type="AlphaFoldDB" id="A0A1H8W2A5"/>
<sequence length="252" mass="27231">MKKAILLFLVSLLVLSLAACGNNSSDDSNTVINMPGNASAIPIENNMPVNASANPAENNNATQPVPSDQKILIAYFSRVGNTDFDANVDAITSASLNLQDGVLAGNTEIIADMIQDTVGGDLFLIETANKFPADYDTVLDLGQQQQQENARLELSAHVENMEDYDTVFIGFPNWWSDLPMAVYTFLEEYDFSGKTVIPFSTHGGSGFSRNEQTLKRMLTGATVLDGLAVRGGDAIDAQRDVEEWLGQLGMSN</sequence>
<dbReference type="PANTHER" id="PTHR39201:SF1">
    <property type="entry name" value="FLAVODOXIN-LIKE DOMAIN-CONTAINING PROTEIN"/>
    <property type="match status" value="1"/>
</dbReference>
<evidence type="ECO:0000259" key="2">
    <source>
        <dbReference type="Pfam" id="PF12682"/>
    </source>
</evidence>
<evidence type="ECO:0000313" key="6">
    <source>
        <dbReference type="Proteomes" id="UP000683429"/>
    </source>
</evidence>
<feature type="domain" description="Flavodoxin-like" evidence="2">
    <location>
        <begin position="104"/>
        <end position="245"/>
    </location>
</feature>
<proteinExistence type="predicted"/>
<feature type="signal peptide" evidence="1">
    <location>
        <begin position="1"/>
        <end position="21"/>
    </location>
</feature>
<dbReference type="NCBIfam" id="NF005389">
    <property type="entry name" value="PRK06934.1"/>
    <property type="match status" value="1"/>
</dbReference>
<dbReference type="PANTHER" id="PTHR39201">
    <property type="entry name" value="EXPORTED PROTEIN-RELATED"/>
    <property type="match status" value="1"/>
</dbReference>
<dbReference type="Proteomes" id="UP000683429">
    <property type="component" value="Chromosome"/>
</dbReference>
<dbReference type="Gene3D" id="3.40.50.360">
    <property type="match status" value="1"/>
</dbReference>
<keyword evidence="1" id="KW-0732">Signal</keyword>
<protein>
    <submittedName>
        <fullName evidence="4">Flavodoxin</fullName>
    </submittedName>
</protein>
<dbReference type="STRING" id="1333845.SAMN04487895_13114"/>
<reference evidence="3 6" key="2">
    <citation type="submission" date="2021-06" db="EMBL/GenBank/DDBJ databases">
        <title>Whole genome sequence of Paenibacillus sophorae DSM23020 for comparative genomics.</title>
        <authorList>
            <person name="Kim M.-J."/>
            <person name="Lee G."/>
            <person name="Shin J.-H."/>
        </authorList>
    </citation>
    <scope>NUCLEOTIDE SEQUENCE [LARGE SCALE GENOMIC DNA]</scope>
    <source>
        <strain evidence="3 6">DSM 23020</strain>
    </source>
</reference>
<dbReference type="OrthoDB" id="9806505at2"/>
<evidence type="ECO:0000313" key="4">
    <source>
        <dbReference type="EMBL" id="SEP21761.1"/>
    </source>
</evidence>
<evidence type="ECO:0000313" key="3">
    <source>
        <dbReference type="EMBL" id="QWU13761.1"/>
    </source>
</evidence>
<dbReference type="Proteomes" id="UP000198809">
    <property type="component" value="Unassembled WGS sequence"/>
</dbReference>
<dbReference type="InterPro" id="IPR008254">
    <property type="entry name" value="Flavodoxin/NO_synth"/>
</dbReference>
<organism evidence="4 5">
    <name type="scientific">Paenibacillus sophorae</name>
    <dbReference type="NCBI Taxonomy" id="1333845"/>
    <lineage>
        <taxon>Bacteria</taxon>
        <taxon>Bacillati</taxon>
        <taxon>Bacillota</taxon>
        <taxon>Bacilli</taxon>
        <taxon>Bacillales</taxon>
        <taxon>Paenibacillaceae</taxon>
        <taxon>Paenibacillus</taxon>
    </lineage>
</organism>
<dbReference type="RefSeq" id="WP_036590239.1">
    <property type="nucleotide sequence ID" value="NZ_CP076607.1"/>
</dbReference>